<feature type="chain" id="PRO_5004713591" description="Extracellular membrane protein CFEM domain-containing protein" evidence="1">
    <location>
        <begin position="18"/>
        <end position="149"/>
    </location>
</feature>
<keyword evidence="1" id="KW-0732">Signal</keyword>
<dbReference type="Proteomes" id="UP000017559">
    <property type="component" value="Unassembled WGS sequence"/>
</dbReference>
<evidence type="ECO:0000256" key="1">
    <source>
        <dbReference type="SAM" id="SignalP"/>
    </source>
</evidence>
<name>V2X912_MONRO</name>
<protein>
    <recommendedName>
        <fullName evidence="4">Extracellular membrane protein CFEM domain-containing protein</fullName>
    </recommendedName>
</protein>
<sequence>MIASITILSLLSTVVHASILSLTGPLDSTGSGNFSVLASGLPDLVPAACDRPCNGPVATRCADDVEDTTCACTNAFIDEYTSCLDCVVANDRSVTVQDGQNAMDALTESCNSLGFNVKSSKISPNGATRVSLNAVLGAGAAAGVSLLLL</sequence>
<dbReference type="HOGENOM" id="CLU_1750158_0_0_1"/>
<evidence type="ECO:0000313" key="2">
    <source>
        <dbReference type="EMBL" id="ESK88980.1"/>
    </source>
</evidence>
<keyword evidence="3" id="KW-1185">Reference proteome</keyword>
<organism evidence="2 3">
    <name type="scientific">Moniliophthora roreri (strain MCA 2997)</name>
    <name type="common">Cocoa frosty pod rot fungus</name>
    <name type="synonym">Crinipellis roreri</name>
    <dbReference type="NCBI Taxonomy" id="1381753"/>
    <lineage>
        <taxon>Eukaryota</taxon>
        <taxon>Fungi</taxon>
        <taxon>Dikarya</taxon>
        <taxon>Basidiomycota</taxon>
        <taxon>Agaricomycotina</taxon>
        <taxon>Agaricomycetes</taxon>
        <taxon>Agaricomycetidae</taxon>
        <taxon>Agaricales</taxon>
        <taxon>Marasmiineae</taxon>
        <taxon>Marasmiaceae</taxon>
        <taxon>Moniliophthora</taxon>
    </lineage>
</organism>
<evidence type="ECO:0000313" key="3">
    <source>
        <dbReference type="Proteomes" id="UP000017559"/>
    </source>
</evidence>
<comment type="caution">
    <text evidence="2">The sequence shown here is derived from an EMBL/GenBank/DDBJ whole genome shotgun (WGS) entry which is preliminary data.</text>
</comment>
<dbReference type="KEGG" id="mrr:Moror_13139"/>
<evidence type="ECO:0008006" key="4">
    <source>
        <dbReference type="Google" id="ProtNLM"/>
    </source>
</evidence>
<accession>V2X912</accession>
<feature type="signal peptide" evidence="1">
    <location>
        <begin position="1"/>
        <end position="17"/>
    </location>
</feature>
<dbReference type="OrthoDB" id="2914072at2759"/>
<reference evidence="2 3" key="1">
    <citation type="journal article" date="2014" name="BMC Genomics">
        <title>Genome and secretome analysis of the hemibiotrophic fungal pathogen, Moniliophthora roreri, which causes frosty pod rot disease of cacao: mechanisms of the biotrophic and necrotrophic phases.</title>
        <authorList>
            <person name="Meinhardt L.W."/>
            <person name="Costa G.G.L."/>
            <person name="Thomazella D.P.T."/>
            <person name="Teixeira P.J.P.L."/>
            <person name="Carazzolle M.F."/>
            <person name="Schuster S.C."/>
            <person name="Carlson J.E."/>
            <person name="Guiltinan M.J."/>
            <person name="Mieczkowski P."/>
            <person name="Farmer A."/>
            <person name="Ramaraj T."/>
            <person name="Crozier J."/>
            <person name="Davis R.E."/>
            <person name="Shao J."/>
            <person name="Melnick R.L."/>
            <person name="Pereira G.A.G."/>
            <person name="Bailey B.A."/>
        </authorList>
    </citation>
    <scope>NUCLEOTIDE SEQUENCE [LARGE SCALE GENOMIC DNA]</scope>
    <source>
        <strain evidence="2 3">MCA 2997</strain>
    </source>
</reference>
<dbReference type="AlphaFoldDB" id="V2X912"/>
<gene>
    <name evidence="2" type="ORF">Moror_13139</name>
</gene>
<proteinExistence type="predicted"/>
<dbReference type="EMBL" id="AWSO01000598">
    <property type="protein sequence ID" value="ESK88980.1"/>
    <property type="molecule type" value="Genomic_DNA"/>
</dbReference>